<proteinExistence type="predicted"/>
<evidence type="ECO:0000313" key="1">
    <source>
        <dbReference type="EMBL" id="KUL23161.1"/>
    </source>
</evidence>
<dbReference type="EMBL" id="LLZH01000333">
    <property type="protein sequence ID" value="KUL23161.1"/>
    <property type="molecule type" value="Genomic_DNA"/>
</dbReference>
<name>A0A101JAD8_9ACTN</name>
<evidence type="ECO:0000313" key="2">
    <source>
        <dbReference type="Proteomes" id="UP000053244"/>
    </source>
</evidence>
<keyword evidence="2" id="KW-1185">Reference proteome</keyword>
<reference evidence="1 2" key="1">
    <citation type="submission" date="2015-10" db="EMBL/GenBank/DDBJ databases">
        <authorList>
            <person name="Gilbert D.G."/>
        </authorList>
    </citation>
    <scope>NUCLEOTIDE SEQUENCE [LARGE SCALE GENOMIC DNA]</scope>
    <source>
        <strain evidence="1 2">NRRL B-16712</strain>
    </source>
</reference>
<gene>
    <name evidence="1" type="ORF">ADL15_46725</name>
</gene>
<dbReference type="AlphaFoldDB" id="A0A101JAD8"/>
<protein>
    <submittedName>
        <fullName evidence="1">Uncharacterized protein</fullName>
    </submittedName>
</protein>
<dbReference type="Proteomes" id="UP000053244">
    <property type="component" value="Unassembled WGS sequence"/>
</dbReference>
<comment type="caution">
    <text evidence="1">The sequence shown here is derived from an EMBL/GenBank/DDBJ whole genome shotgun (WGS) entry which is preliminary data.</text>
</comment>
<accession>A0A101JAD8</accession>
<sequence>MMYAEMLRSVTNWQRLDRHPTQRDRMPALVDRFFREGGMVLLNARTTGRPDYQIADWYWPSAERA</sequence>
<organism evidence="1 2">
    <name type="scientific">Actinoplanes awajinensis subsp. mycoplanecinus</name>
    <dbReference type="NCBI Taxonomy" id="135947"/>
    <lineage>
        <taxon>Bacteria</taxon>
        <taxon>Bacillati</taxon>
        <taxon>Actinomycetota</taxon>
        <taxon>Actinomycetes</taxon>
        <taxon>Micromonosporales</taxon>
        <taxon>Micromonosporaceae</taxon>
        <taxon>Actinoplanes</taxon>
    </lineage>
</organism>